<evidence type="ECO:0000256" key="3">
    <source>
        <dbReference type="ARBA" id="ARBA00022475"/>
    </source>
</evidence>
<keyword evidence="4 7" id="KW-0812">Transmembrane</keyword>
<comment type="similarity">
    <text evidence="2">Belongs to the chromate ion transporter (CHR) (TC 2.A.51) family.</text>
</comment>
<protein>
    <submittedName>
        <fullName evidence="8">Chromate transporter</fullName>
    </submittedName>
</protein>
<evidence type="ECO:0000256" key="5">
    <source>
        <dbReference type="ARBA" id="ARBA00022989"/>
    </source>
</evidence>
<dbReference type="InterPro" id="IPR003370">
    <property type="entry name" value="Chromate_transpt"/>
</dbReference>
<evidence type="ECO:0000256" key="1">
    <source>
        <dbReference type="ARBA" id="ARBA00004651"/>
    </source>
</evidence>
<dbReference type="PANTHER" id="PTHR43663">
    <property type="entry name" value="CHROMATE TRANSPORT PROTEIN-RELATED"/>
    <property type="match status" value="1"/>
</dbReference>
<accession>A0A4R6QP86</accession>
<feature type="transmembrane region" description="Helical" evidence="7">
    <location>
        <begin position="143"/>
        <end position="161"/>
    </location>
</feature>
<evidence type="ECO:0000256" key="4">
    <source>
        <dbReference type="ARBA" id="ARBA00022692"/>
    </source>
</evidence>
<dbReference type="GO" id="GO:0005886">
    <property type="term" value="C:plasma membrane"/>
    <property type="evidence" value="ECO:0007669"/>
    <property type="project" value="UniProtKB-SubCell"/>
</dbReference>
<evidence type="ECO:0000256" key="6">
    <source>
        <dbReference type="ARBA" id="ARBA00023136"/>
    </source>
</evidence>
<feature type="transmembrane region" description="Helical" evidence="7">
    <location>
        <begin position="116"/>
        <end position="136"/>
    </location>
</feature>
<keyword evidence="3" id="KW-1003">Cell membrane</keyword>
<evidence type="ECO:0000256" key="7">
    <source>
        <dbReference type="SAM" id="Phobius"/>
    </source>
</evidence>
<evidence type="ECO:0000313" key="8">
    <source>
        <dbReference type="EMBL" id="TDP64311.1"/>
    </source>
</evidence>
<name>A0A4R6QP86_9BURK</name>
<dbReference type="EMBL" id="SNXS01000004">
    <property type="protein sequence ID" value="TDP64311.1"/>
    <property type="molecule type" value="Genomic_DNA"/>
</dbReference>
<evidence type="ECO:0000313" key="9">
    <source>
        <dbReference type="Proteomes" id="UP000295361"/>
    </source>
</evidence>
<dbReference type="InterPro" id="IPR052518">
    <property type="entry name" value="CHR_Transporter"/>
</dbReference>
<reference evidence="8 9" key="1">
    <citation type="submission" date="2019-03" db="EMBL/GenBank/DDBJ databases">
        <title>Genomic Encyclopedia of Type Strains, Phase IV (KMG-IV): sequencing the most valuable type-strain genomes for metagenomic binning, comparative biology and taxonomic classification.</title>
        <authorList>
            <person name="Goeker M."/>
        </authorList>
    </citation>
    <scope>NUCLEOTIDE SEQUENCE [LARGE SCALE GENOMIC DNA]</scope>
    <source>
        <strain evidence="8 9">DSM 16998</strain>
    </source>
</reference>
<dbReference type="PANTHER" id="PTHR43663:SF1">
    <property type="entry name" value="CHROMATE TRANSPORTER"/>
    <property type="match status" value="1"/>
</dbReference>
<comment type="caution">
    <text evidence="8">The sequence shown here is derived from an EMBL/GenBank/DDBJ whole genome shotgun (WGS) entry which is preliminary data.</text>
</comment>
<dbReference type="OrthoDB" id="8596378at2"/>
<comment type="subcellular location">
    <subcellularLocation>
        <location evidence="1">Cell membrane</location>
        <topology evidence="1">Multi-pass membrane protein</topology>
    </subcellularLocation>
</comment>
<feature type="transmembrane region" description="Helical" evidence="7">
    <location>
        <begin position="167"/>
        <end position="186"/>
    </location>
</feature>
<proteinExistence type="inferred from homology"/>
<organism evidence="8 9">
    <name type="scientific">Roseateles toxinivorans</name>
    <dbReference type="NCBI Taxonomy" id="270368"/>
    <lineage>
        <taxon>Bacteria</taxon>
        <taxon>Pseudomonadati</taxon>
        <taxon>Pseudomonadota</taxon>
        <taxon>Betaproteobacteria</taxon>
        <taxon>Burkholderiales</taxon>
        <taxon>Sphaerotilaceae</taxon>
        <taxon>Roseateles</taxon>
    </lineage>
</organism>
<dbReference type="InParanoid" id="A0A4R6QP86"/>
<keyword evidence="5 7" id="KW-1133">Transmembrane helix</keyword>
<dbReference type="RefSeq" id="WP_133702125.1">
    <property type="nucleotide sequence ID" value="NZ_SNXS01000004.1"/>
</dbReference>
<gene>
    <name evidence="8" type="ORF">DES47_104601</name>
</gene>
<dbReference type="Pfam" id="PF02417">
    <property type="entry name" value="Chromate_transp"/>
    <property type="match status" value="1"/>
</dbReference>
<feature type="transmembrane region" description="Helical" evidence="7">
    <location>
        <begin position="77"/>
        <end position="104"/>
    </location>
</feature>
<sequence>MIEPAHPGPASTWVLFWAFNRLALQGFGGVLPVAQRELVERLGWLSQAEFVELLAVGQVLPGPNIVNMSLMVGDRFFGWRGAFAACAGMLLFPSFIVLGLAALYGELSSRPVVAGALRGMGVVAAGLVLATGIKLLPSLKLNVLGLTLCLGLAVLTFAAIALLRLPLIWVILGLGSLAMFAAWTRLRP</sequence>
<keyword evidence="6 7" id="KW-0472">Membrane</keyword>
<dbReference type="AlphaFoldDB" id="A0A4R6QP86"/>
<dbReference type="Proteomes" id="UP000295361">
    <property type="component" value="Unassembled WGS sequence"/>
</dbReference>
<dbReference type="GO" id="GO:0015109">
    <property type="term" value="F:chromate transmembrane transporter activity"/>
    <property type="evidence" value="ECO:0007669"/>
    <property type="project" value="InterPro"/>
</dbReference>
<evidence type="ECO:0000256" key="2">
    <source>
        <dbReference type="ARBA" id="ARBA00005262"/>
    </source>
</evidence>
<keyword evidence="9" id="KW-1185">Reference proteome</keyword>